<evidence type="ECO:0000313" key="5">
    <source>
        <dbReference type="EMBL" id="TLG10839.1"/>
    </source>
</evidence>
<gene>
    <name evidence="5" type="ORF">FEK35_13020</name>
</gene>
<dbReference type="InterPro" id="IPR012349">
    <property type="entry name" value="Split_barrel_FMN-bd"/>
</dbReference>
<dbReference type="InterPro" id="IPR052174">
    <property type="entry name" value="Flavoredoxin"/>
</dbReference>
<evidence type="ECO:0000256" key="1">
    <source>
        <dbReference type="ARBA" id="ARBA00001917"/>
    </source>
</evidence>
<evidence type="ECO:0000259" key="4">
    <source>
        <dbReference type="SMART" id="SM00903"/>
    </source>
</evidence>
<comment type="caution">
    <text evidence="5">The sequence shown here is derived from an EMBL/GenBank/DDBJ whole genome shotgun (WGS) entry which is preliminary data.</text>
</comment>
<protein>
    <submittedName>
        <fullName evidence="5">Flavin reductase family protein</fullName>
    </submittedName>
</protein>
<evidence type="ECO:0000256" key="3">
    <source>
        <dbReference type="ARBA" id="ARBA00038054"/>
    </source>
</evidence>
<sequence>MSHPVDLAHRLLAPRIAYLIGTKDPAGTANLIPVSNLTSVSTRPQQIALAVLKQWQTHRNLLTASGFTVSVPTIEQLDGAWKLGAKYSRFPVADPSQKLAECGLALNDDLSTYGPVVPSSIGWLSCRIIARLDLSGDHGITIGEVEQVWFNPDQLTSEGKPRTTTHPLMQQTGNLFTTTRDAQSVRYF</sequence>
<feature type="domain" description="Flavin reductase like" evidence="4">
    <location>
        <begin position="12"/>
        <end position="163"/>
    </location>
</feature>
<dbReference type="Gene3D" id="2.30.110.10">
    <property type="entry name" value="Electron Transport, Fmn-binding Protein, Chain A"/>
    <property type="match status" value="1"/>
</dbReference>
<dbReference type="EMBL" id="VBUU01000011">
    <property type="protein sequence ID" value="TLG10839.1"/>
    <property type="molecule type" value="Genomic_DNA"/>
</dbReference>
<dbReference type="SMART" id="SM00903">
    <property type="entry name" value="Flavin_Reduct"/>
    <property type="match status" value="1"/>
</dbReference>
<dbReference type="SUPFAM" id="SSF50475">
    <property type="entry name" value="FMN-binding split barrel"/>
    <property type="match status" value="1"/>
</dbReference>
<dbReference type="AlphaFoldDB" id="A0A5R8PDT8"/>
<dbReference type="PANTHER" id="PTHR43567">
    <property type="entry name" value="FLAVOREDOXIN-RELATED-RELATED"/>
    <property type="match status" value="1"/>
</dbReference>
<proteinExistence type="inferred from homology"/>
<comment type="cofactor">
    <cofactor evidence="1">
        <name>FMN</name>
        <dbReference type="ChEBI" id="CHEBI:58210"/>
    </cofactor>
</comment>
<dbReference type="Proteomes" id="UP000308349">
    <property type="component" value="Unassembled WGS sequence"/>
</dbReference>
<keyword evidence="2" id="KW-0285">Flavoprotein</keyword>
<dbReference type="OrthoDB" id="8901155at2"/>
<organism evidence="5 6">
    <name type="scientific">Nocardia cyriacigeorgica</name>
    <dbReference type="NCBI Taxonomy" id="135487"/>
    <lineage>
        <taxon>Bacteria</taxon>
        <taxon>Bacillati</taxon>
        <taxon>Actinomycetota</taxon>
        <taxon>Actinomycetes</taxon>
        <taxon>Mycobacteriales</taxon>
        <taxon>Nocardiaceae</taxon>
        <taxon>Nocardia</taxon>
    </lineage>
</organism>
<dbReference type="GO" id="GO:0016646">
    <property type="term" value="F:oxidoreductase activity, acting on the CH-NH group of donors, NAD or NADP as acceptor"/>
    <property type="evidence" value="ECO:0007669"/>
    <property type="project" value="UniProtKB-ARBA"/>
</dbReference>
<comment type="similarity">
    <text evidence="3">Belongs to the flavoredoxin family.</text>
</comment>
<dbReference type="GO" id="GO:0010181">
    <property type="term" value="F:FMN binding"/>
    <property type="evidence" value="ECO:0007669"/>
    <property type="project" value="InterPro"/>
</dbReference>
<evidence type="ECO:0000313" key="6">
    <source>
        <dbReference type="Proteomes" id="UP000308349"/>
    </source>
</evidence>
<name>A0A5R8PDT8_9NOCA</name>
<dbReference type="RefSeq" id="WP_138456426.1">
    <property type="nucleotide sequence ID" value="NZ_VBUU01000011.1"/>
</dbReference>
<dbReference type="PANTHER" id="PTHR43567:SF1">
    <property type="entry name" value="FLAVOREDOXIN"/>
    <property type="match status" value="1"/>
</dbReference>
<dbReference type="Pfam" id="PF01613">
    <property type="entry name" value="Flavin_Reduct"/>
    <property type="match status" value="1"/>
</dbReference>
<accession>A0A5R8PDT8</accession>
<reference evidence="5 6" key="1">
    <citation type="submission" date="2019-05" db="EMBL/GenBank/DDBJ databases">
        <title>Genomes sequences of two Nocardia cyriacigeorgica environmental isolates, type strains Nocardia asteroides ATCC 19247 and Nocardia cyriacigeorgica DSM 44484.</title>
        <authorList>
            <person name="Vautrin F."/>
            <person name="Bergeron E."/>
            <person name="Dubost A."/>
            <person name="Abrouk D."/>
            <person name="Rodriguez Nava V."/>
            <person name="Pujic P."/>
        </authorList>
    </citation>
    <scope>NUCLEOTIDE SEQUENCE [LARGE SCALE GENOMIC DNA]</scope>
    <source>
        <strain evidence="5 6">EML 1456</strain>
    </source>
</reference>
<dbReference type="InterPro" id="IPR002563">
    <property type="entry name" value="Flavin_Rdtase-like_dom"/>
</dbReference>
<evidence type="ECO:0000256" key="2">
    <source>
        <dbReference type="ARBA" id="ARBA00022630"/>
    </source>
</evidence>